<accession>A0A2P2LMA9</accession>
<dbReference type="AlphaFoldDB" id="A0A2P2LMA9"/>
<reference evidence="1" key="1">
    <citation type="submission" date="2018-02" db="EMBL/GenBank/DDBJ databases">
        <title>Rhizophora mucronata_Transcriptome.</title>
        <authorList>
            <person name="Meera S.P."/>
            <person name="Sreeshan A."/>
            <person name="Augustine A."/>
        </authorList>
    </citation>
    <scope>NUCLEOTIDE SEQUENCE</scope>
    <source>
        <tissue evidence="1">Leaf</tissue>
    </source>
</reference>
<proteinExistence type="predicted"/>
<sequence length="36" mass="4496">MWQSLQNIVILEYWCMLCMPPSKILCIKRRQEFQEH</sequence>
<evidence type="ECO:0000313" key="1">
    <source>
        <dbReference type="EMBL" id="MBX19116.1"/>
    </source>
</evidence>
<name>A0A2P2LMA9_RHIMU</name>
<organism evidence="1">
    <name type="scientific">Rhizophora mucronata</name>
    <name type="common">Asiatic mangrove</name>
    <dbReference type="NCBI Taxonomy" id="61149"/>
    <lineage>
        <taxon>Eukaryota</taxon>
        <taxon>Viridiplantae</taxon>
        <taxon>Streptophyta</taxon>
        <taxon>Embryophyta</taxon>
        <taxon>Tracheophyta</taxon>
        <taxon>Spermatophyta</taxon>
        <taxon>Magnoliopsida</taxon>
        <taxon>eudicotyledons</taxon>
        <taxon>Gunneridae</taxon>
        <taxon>Pentapetalae</taxon>
        <taxon>rosids</taxon>
        <taxon>fabids</taxon>
        <taxon>Malpighiales</taxon>
        <taxon>Rhizophoraceae</taxon>
        <taxon>Rhizophora</taxon>
    </lineage>
</organism>
<protein>
    <submittedName>
        <fullName evidence="1">Uncharacterized protein</fullName>
    </submittedName>
</protein>
<dbReference type="EMBL" id="GGEC01038632">
    <property type="protein sequence ID" value="MBX19116.1"/>
    <property type="molecule type" value="Transcribed_RNA"/>
</dbReference>